<evidence type="ECO:0000256" key="8">
    <source>
        <dbReference type="ARBA" id="ARBA00034617"/>
    </source>
</evidence>
<evidence type="ECO:0000256" key="6">
    <source>
        <dbReference type="ARBA" id="ARBA00023235"/>
    </source>
</evidence>
<dbReference type="InterPro" id="IPR004179">
    <property type="entry name" value="Sec63-dom"/>
</dbReference>
<dbReference type="PROSITE" id="PS51192">
    <property type="entry name" value="HELICASE_ATP_BIND_1"/>
    <property type="match status" value="1"/>
</dbReference>
<dbReference type="CDD" id="cd18795">
    <property type="entry name" value="SF2_C_Ski2"/>
    <property type="match status" value="1"/>
</dbReference>
<evidence type="ECO:0000256" key="7">
    <source>
        <dbReference type="ARBA" id="ARBA00023254"/>
    </source>
</evidence>
<dbReference type="Proteomes" id="UP000807769">
    <property type="component" value="Unassembled WGS sequence"/>
</dbReference>
<sequence length="1494" mass="166664">MILPGLRTEFDSSPSLPGRINDRARTFANHAPASYAFHSGAAQPYREDYGSVTPEYTPSPANYTGVQAQIQAHHDVPQRNYHPHQYSGENYFKDSNKTKDSFGSNYDTVYNHRPDGHTQQKSQPVRLRPVSELPDIFRSMFKFGVFNVVQSICFDAVLHSNENMVISAPTGSGKTVLFELSIIRMVTDPSGANQAAKCVYVAPTKALCTEKYREWTTKFGSLGIPSCELTGDTVVFGKGVWGDAKNARIIVTTAEKWDSLTRNWDDHSRILSQIKLFLVDEVHILNESRGSTLEVVVSRMKARGSNVRFLLVSATVPNIEDVASWIGSNHASSDHPGQIFQFGDEYRPCRLTRFVYGVVKPKGQNDFAYAHTLDTRLFAVLQQHAVDKPILVFCPTRKGTITTARQLAKEYEETMKANQLLPWSMPLQMDQTFHDKDLAPLAALGIGVHHAGLTIGDRKTIEDLYLRKVLRVLLATSTLAVGVNLPAHLVVIKGVKLYQNGESKEYSDLDIMQMMGRAGRPQFDTEGVAIILCETELERKYRDLVQGTTPLESSLHTNLAEHLNSEIGLGTITDVKTAQEWLFRSFLYRRMQKNPQHYNIGKDDRQSWQDKMDSIVMDSIEQLRETGLVTYSPRDGELSSTEFGDIMSKFYIRRGTMKAILDLSPTASLRDILEMISASEELSDLKLRSGEKQVYEKIRRHNDIRFAVKKIQGTSDKVFLLMQAVLGGLPLNNAEYRSGESQLCLEAFSVFRHVGRIALAVAEVAIIKKNGAQVKHGLELVRCLNAKAWEDRPIVLRQLEYIGEKSIKILAENHISSIPKLLSTSPLRLEELLNRRSPFGSEVLLAANELPKYFLTLTEVKVSPSDGKSPVDIELSIECGLLLDKRASAGSKKQKRNGFDMTTLLTVTSDFVFIDFRRISTKVLRERKSFVINAQLTRPSQTINVSISSDNIAGVTVTESFKPSLPTNRYPTLNTRPLTSLEMDLEGLEDVADFWDMGPDDDDELNFPVKDLTRPRSPLQSSTSTQKNTNPYKEKTTKAPPRPTVKGDGLRMANTLVRDDTQPKKRPDGKYNCNHTCKDKSACRHFCCRDGLTEPSRVPRKNNTKPVHLLSSKKTHDSVDLSSTGSKSRVTALHGDVPTPKRQKTNKGDPVLEQRDSPHTGADVNRRLGISEGRLKQDPPAPLSRKRKPAPNFDIELVTLKCSQSSPSSKEILSDSQSDDDLANISEFLCEGKHVRLKDHSSSEVDAPVRDDDFNDTVMDALSLTPSPTGNRACDSLSPDSLPPRKRPKSNNVSDGSYSPRQELTNDSRHHKRFKSGLKLFGSPSALPTAKEGDVPVQSTNRHSLFLAGSSDVDVDIQSPSKIPQQQLSDDFFDESYFDILPEPRQAVEPSLREDGEKTRAHTRTTGIAHSGAKLQATSQCFQRLPSTSQSQFDVQSSTTNQPCPPPVFYKRTSNPTVENQQTNQGMKTDNNEADVDVLAEFESWLESGAVDIV</sequence>
<dbReference type="InterPro" id="IPR001650">
    <property type="entry name" value="Helicase_C-like"/>
</dbReference>
<keyword evidence="5" id="KW-0067">ATP-binding</keyword>
<dbReference type="PANTHER" id="PTHR47835">
    <property type="entry name" value="HFM1, ATP DEPENDENT DNA HELICASE HOMOLOG"/>
    <property type="match status" value="1"/>
</dbReference>
<evidence type="ECO:0000256" key="2">
    <source>
        <dbReference type="ARBA" id="ARBA00022741"/>
    </source>
</evidence>
<dbReference type="Pfam" id="PF00270">
    <property type="entry name" value="DEAD"/>
    <property type="match status" value="1"/>
</dbReference>
<dbReference type="RefSeq" id="XP_041199708.1">
    <property type="nucleotide sequence ID" value="XM_041329034.1"/>
</dbReference>
<dbReference type="Gene3D" id="1.10.10.10">
    <property type="entry name" value="Winged helix-like DNA-binding domain superfamily/Winged helix DNA-binding domain"/>
    <property type="match status" value="1"/>
</dbReference>
<keyword evidence="2" id="KW-0547">Nucleotide-binding</keyword>
<dbReference type="GO" id="GO:0016787">
    <property type="term" value="F:hydrolase activity"/>
    <property type="evidence" value="ECO:0007669"/>
    <property type="project" value="UniProtKB-KW"/>
</dbReference>
<feature type="compositionally biased region" description="Basic and acidic residues" evidence="11">
    <location>
        <begin position="1057"/>
        <end position="1069"/>
    </location>
</feature>
<keyword evidence="15" id="KW-1185">Reference proteome</keyword>
<proteinExistence type="inferred from homology"/>
<evidence type="ECO:0000256" key="10">
    <source>
        <dbReference type="ARBA" id="ARBA00048988"/>
    </source>
</evidence>
<evidence type="ECO:0000256" key="3">
    <source>
        <dbReference type="ARBA" id="ARBA00022801"/>
    </source>
</evidence>
<comment type="similarity">
    <text evidence="1">Belongs to the helicase family. SKI2 subfamily.</text>
</comment>
<dbReference type="OrthoDB" id="5575at2759"/>
<keyword evidence="4" id="KW-0347">Helicase</keyword>
<evidence type="ECO:0000256" key="1">
    <source>
        <dbReference type="ARBA" id="ARBA00010140"/>
    </source>
</evidence>
<dbReference type="SUPFAM" id="SSF46785">
    <property type="entry name" value="Winged helix' DNA-binding domain"/>
    <property type="match status" value="1"/>
</dbReference>
<dbReference type="GO" id="GO:0043138">
    <property type="term" value="F:3'-5' DNA helicase activity"/>
    <property type="evidence" value="ECO:0007669"/>
    <property type="project" value="UniProtKB-EC"/>
</dbReference>
<dbReference type="SMART" id="SM00973">
    <property type="entry name" value="Sec63"/>
    <property type="match status" value="1"/>
</dbReference>
<dbReference type="FunFam" id="1.10.10.10:FF:000012">
    <property type="entry name" value="U5 small nuclear ribonucleoprotein helicase"/>
    <property type="match status" value="1"/>
</dbReference>
<reference evidence="14" key="1">
    <citation type="journal article" date="2020" name="New Phytol.">
        <title>Comparative genomics reveals dynamic genome evolution in host specialist ectomycorrhizal fungi.</title>
        <authorList>
            <person name="Lofgren L.A."/>
            <person name="Nguyen N.H."/>
            <person name="Vilgalys R."/>
            <person name="Ruytinx J."/>
            <person name="Liao H.L."/>
            <person name="Branco S."/>
            <person name="Kuo A."/>
            <person name="LaButti K."/>
            <person name="Lipzen A."/>
            <person name="Andreopoulos W."/>
            <person name="Pangilinan J."/>
            <person name="Riley R."/>
            <person name="Hundley H."/>
            <person name="Na H."/>
            <person name="Barry K."/>
            <person name="Grigoriev I.V."/>
            <person name="Stajich J.E."/>
            <person name="Kennedy P.G."/>
        </authorList>
    </citation>
    <scope>NUCLEOTIDE SEQUENCE</scope>
    <source>
        <strain evidence="14">MN1</strain>
    </source>
</reference>
<comment type="caution">
    <text evidence="14">The sequence shown here is derived from an EMBL/GenBank/DDBJ whole genome shotgun (WGS) entry which is preliminary data.</text>
</comment>
<keyword evidence="6" id="KW-0413">Isomerase</keyword>
<feature type="domain" description="Helicase C-terminal" evidence="13">
    <location>
        <begin position="372"/>
        <end position="567"/>
    </location>
</feature>
<dbReference type="InterPro" id="IPR036390">
    <property type="entry name" value="WH_DNA-bd_sf"/>
</dbReference>
<dbReference type="InterPro" id="IPR027417">
    <property type="entry name" value="P-loop_NTPase"/>
</dbReference>
<dbReference type="InterPro" id="IPR014001">
    <property type="entry name" value="Helicase_ATP-bd"/>
</dbReference>
<dbReference type="SUPFAM" id="SSF158702">
    <property type="entry name" value="Sec63 N-terminal domain-like"/>
    <property type="match status" value="1"/>
</dbReference>
<feature type="compositionally biased region" description="Polar residues" evidence="11">
    <location>
        <begin position="1120"/>
        <end position="1129"/>
    </location>
</feature>
<evidence type="ECO:0000256" key="5">
    <source>
        <dbReference type="ARBA" id="ARBA00022840"/>
    </source>
</evidence>
<dbReference type="InterPro" id="IPR057842">
    <property type="entry name" value="WH_MER3"/>
</dbReference>
<comment type="catalytic activity">
    <reaction evidence="10">
        <text>ATP + H2O = ADP + phosphate + H(+)</text>
        <dbReference type="Rhea" id="RHEA:13065"/>
        <dbReference type="ChEBI" id="CHEBI:15377"/>
        <dbReference type="ChEBI" id="CHEBI:15378"/>
        <dbReference type="ChEBI" id="CHEBI:30616"/>
        <dbReference type="ChEBI" id="CHEBI:43474"/>
        <dbReference type="ChEBI" id="CHEBI:456216"/>
        <dbReference type="EC" id="5.6.2.4"/>
    </reaction>
</comment>
<dbReference type="Gene3D" id="3.40.50.300">
    <property type="entry name" value="P-loop containing nucleotide triphosphate hydrolases"/>
    <property type="match status" value="2"/>
</dbReference>
<comment type="catalytic activity">
    <reaction evidence="8">
        <text>Couples ATP hydrolysis with the unwinding of duplex DNA by translocating in the 3'-5' direction.</text>
        <dbReference type="EC" id="5.6.2.4"/>
    </reaction>
</comment>
<dbReference type="PANTHER" id="PTHR47835:SF3">
    <property type="entry name" value="HELICASE FOR MEIOSIS 1"/>
    <property type="match status" value="1"/>
</dbReference>
<dbReference type="Pfam" id="PF23445">
    <property type="entry name" value="WHD_SNRNP200"/>
    <property type="match status" value="1"/>
</dbReference>
<dbReference type="SUPFAM" id="SSF52540">
    <property type="entry name" value="P-loop containing nucleoside triphosphate hydrolases"/>
    <property type="match status" value="1"/>
</dbReference>
<evidence type="ECO:0000256" key="4">
    <source>
        <dbReference type="ARBA" id="ARBA00022806"/>
    </source>
</evidence>
<evidence type="ECO:0000256" key="11">
    <source>
        <dbReference type="SAM" id="MobiDB-lite"/>
    </source>
</evidence>
<feature type="compositionally biased region" description="Polar residues" evidence="11">
    <location>
        <begin position="1018"/>
        <end position="1031"/>
    </location>
</feature>
<dbReference type="GO" id="GO:0051321">
    <property type="term" value="P:meiotic cell cycle"/>
    <property type="evidence" value="ECO:0007669"/>
    <property type="project" value="UniProtKB-KW"/>
</dbReference>
<feature type="compositionally biased region" description="Polar residues" evidence="11">
    <location>
        <begin position="1290"/>
        <end position="1305"/>
    </location>
</feature>
<feature type="region of interest" description="Disordered" evidence="11">
    <location>
        <begin position="1259"/>
        <end position="1309"/>
    </location>
</feature>
<evidence type="ECO:0000256" key="9">
    <source>
        <dbReference type="ARBA" id="ARBA00034808"/>
    </source>
</evidence>
<dbReference type="EC" id="5.6.2.4" evidence="9"/>
<feature type="compositionally biased region" description="Polar residues" evidence="11">
    <location>
        <begin position="1452"/>
        <end position="1469"/>
    </location>
</feature>
<keyword evidence="3" id="KW-0378">Hydrolase</keyword>
<organism evidence="14 15">
    <name type="scientific">Suillus subaureus</name>
    <dbReference type="NCBI Taxonomy" id="48587"/>
    <lineage>
        <taxon>Eukaryota</taxon>
        <taxon>Fungi</taxon>
        <taxon>Dikarya</taxon>
        <taxon>Basidiomycota</taxon>
        <taxon>Agaricomycotina</taxon>
        <taxon>Agaricomycetes</taxon>
        <taxon>Agaricomycetidae</taxon>
        <taxon>Boletales</taxon>
        <taxon>Suillineae</taxon>
        <taxon>Suillaceae</taxon>
        <taxon>Suillus</taxon>
    </lineage>
</organism>
<dbReference type="GeneID" id="64623051"/>
<feature type="compositionally biased region" description="Basic and acidic residues" evidence="11">
    <location>
        <begin position="1146"/>
        <end position="1158"/>
    </location>
</feature>
<evidence type="ECO:0000313" key="15">
    <source>
        <dbReference type="Proteomes" id="UP000807769"/>
    </source>
</evidence>
<dbReference type="Gene3D" id="1.10.3380.10">
    <property type="entry name" value="Sec63 N-terminal domain-like domain"/>
    <property type="match status" value="1"/>
</dbReference>
<name>A0A9P7EPA2_9AGAM</name>
<gene>
    <name evidence="14" type="ORF">BJ212DRAFT_11969</name>
</gene>
<evidence type="ECO:0000313" key="14">
    <source>
        <dbReference type="EMBL" id="KAG1826861.1"/>
    </source>
</evidence>
<feature type="region of interest" description="Disordered" evidence="11">
    <location>
        <begin position="1432"/>
        <end position="1469"/>
    </location>
</feature>
<dbReference type="Pfam" id="PF02889">
    <property type="entry name" value="Sec63"/>
    <property type="match status" value="1"/>
</dbReference>
<dbReference type="PROSITE" id="PS51194">
    <property type="entry name" value="HELICASE_CTER"/>
    <property type="match status" value="1"/>
</dbReference>
<dbReference type="SMART" id="SM00490">
    <property type="entry name" value="HELICc"/>
    <property type="match status" value="1"/>
</dbReference>
<accession>A0A9P7EPA2</accession>
<feature type="domain" description="Helicase ATP-binding" evidence="12">
    <location>
        <begin position="155"/>
        <end position="334"/>
    </location>
</feature>
<feature type="region of interest" description="Disordered" evidence="11">
    <location>
        <begin position="1091"/>
        <end position="1192"/>
    </location>
</feature>
<feature type="region of interest" description="Disordered" evidence="11">
    <location>
        <begin position="1005"/>
        <end position="1074"/>
    </location>
</feature>
<evidence type="ECO:0000259" key="12">
    <source>
        <dbReference type="PROSITE" id="PS51192"/>
    </source>
</evidence>
<dbReference type="InterPro" id="IPR036388">
    <property type="entry name" value="WH-like_DNA-bd_sf"/>
</dbReference>
<feature type="compositionally biased region" description="Polar residues" evidence="11">
    <location>
        <begin position="1432"/>
        <end position="1442"/>
    </location>
</feature>
<dbReference type="Pfam" id="PF00271">
    <property type="entry name" value="Helicase_C"/>
    <property type="match status" value="1"/>
</dbReference>
<dbReference type="InterPro" id="IPR011545">
    <property type="entry name" value="DEAD/DEAH_box_helicase_dom"/>
</dbReference>
<dbReference type="GO" id="GO:0005524">
    <property type="term" value="F:ATP binding"/>
    <property type="evidence" value="ECO:0007669"/>
    <property type="project" value="UniProtKB-KW"/>
</dbReference>
<dbReference type="SMART" id="SM00487">
    <property type="entry name" value="DEXDc"/>
    <property type="match status" value="1"/>
</dbReference>
<dbReference type="EMBL" id="JABBWG010000001">
    <property type="protein sequence ID" value="KAG1826861.1"/>
    <property type="molecule type" value="Genomic_DNA"/>
</dbReference>
<dbReference type="InterPro" id="IPR052247">
    <property type="entry name" value="Meiotic_Crossover_Helicase"/>
</dbReference>
<evidence type="ECO:0000259" key="13">
    <source>
        <dbReference type="PROSITE" id="PS51194"/>
    </source>
</evidence>
<keyword evidence="7" id="KW-0469">Meiosis</keyword>
<protein>
    <recommendedName>
        <fullName evidence="9">DNA 3'-5' helicase</fullName>
        <ecNumber evidence="9">5.6.2.4</ecNumber>
    </recommendedName>
</protein>
<dbReference type="GO" id="GO:0003676">
    <property type="term" value="F:nucleic acid binding"/>
    <property type="evidence" value="ECO:0007669"/>
    <property type="project" value="InterPro"/>
</dbReference>